<accession>A0A1G4B5T2</accession>
<name>A0A1G4B5T2_9PEZI</name>
<reference evidence="1 2" key="1">
    <citation type="submission" date="2016-09" db="EMBL/GenBank/DDBJ databases">
        <authorList>
            <person name="Capua I."/>
            <person name="De Benedictis P."/>
            <person name="Joannis T."/>
            <person name="Lombin L.H."/>
            <person name="Cattoli G."/>
        </authorList>
    </citation>
    <scope>NUCLEOTIDE SEQUENCE [LARGE SCALE GENOMIC DNA]</scope>
    <source>
        <strain evidence="1 2">IMI 309357</strain>
    </source>
</reference>
<dbReference type="AlphaFoldDB" id="A0A1G4B5T2"/>
<proteinExistence type="predicted"/>
<dbReference type="RefSeq" id="XP_022473956.1">
    <property type="nucleotide sequence ID" value="XM_022619581.1"/>
</dbReference>
<sequence length="135" mass="15319">MADEDEDVVDPWLRHSTVNFNPEPGCLHEPGYVERPGPLVREAHNAAPDASTLSRKVSFKKASNRFPFDRLIFPSLETVFEAVFNIHERFLSSLNRNELVVRYHVDTEMAYINVANIFKALPDAPLNHSDSRSVA</sequence>
<keyword evidence="2" id="KW-1185">Reference proteome</keyword>
<dbReference type="Proteomes" id="UP000176998">
    <property type="component" value="Unassembled WGS sequence"/>
</dbReference>
<evidence type="ECO:0000313" key="1">
    <source>
        <dbReference type="EMBL" id="OHE96800.1"/>
    </source>
</evidence>
<evidence type="ECO:0000313" key="2">
    <source>
        <dbReference type="Proteomes" id="UP000176998"/>
    </source>
</evidence>
<gene>
    <name evidence="1" type="ORF">CORC01_07946</name>
</gene>
<protein>
    <submittedName>
        <fullName evidence="1">Uncharacterized protein</fullName>
    </submittedName>
</protein>
<organism evidence="1 2">
    <name type="scientific">Colletotrichum orchidophilum</name>
    <dbReference type="NCBI Taxonomy" id="1209926"/>
    <lineage>
        <taxon>Eukaryota</taxon>
        <taxon>Fungi</taxon>
        <taxon>Dikarya</taxon>
        <taxon>Ascomycota</taxon>
        <taxon>Pezizomycotina</taxon>
        <taxon>Sordariomycetes</taxon>
        <taxon>Hypocreomycetidae</taxon>
        <taxon>Glomerellales</taxon>
        <taxon>Glomerellaceae</taxon>
        <taxon>Colletotrichum</taxon>
    </lineage>
</organism>
<comment type="caution">
    <text evidence="1">The sequence shown here is derived from an EMBL/GenBank/DDBJ whole genome shotgun (WGS) entry which is preliminary data.</text>
</comment>
<dbReference type="GeneID" id="34561091"/>
<dbReference type="EMBL" id="MJBS01000065">
    <property type="protein sequence ID" value="OHE96800.1"/>
    <property type="molecule type" value="Genomic_DNA"/>
</dbReference>